<sequence length="231" mass="26760">MADLGFTVRRSARRTVELVVERDGRLTVAVPTDAESADIVRIVEAKLDWVYQKLARKNLLLNGPPPPKEYVPGEGFWHLGRSYRLRIISPPTNGVKQPPLLLRRGWFELTAPAAKNAEQHFRDWYLLHAHSWIGERIKTLAPRMGVEPTAFEVRSVLGHRWGSCTPDGRLLFHWRIILLPARYAEYVIVHELAHLKEPNHGPNFWRVIELIVPDWRARKEWLAANGSRYYL</sequence>
<dbReference type="CDD" id="cd07344">
    <property type="entry name" value="M48_yhfN_like"/>
    <property type="match status" value="1"/>
</dbReference>
<dbReference type="EMBL" id="AP025739">
    <property type="protein sequence ID" value="BDI30543.1"/>
    <property type="molecule type" value="Genomic_DNA"/>
</dbReference>
<dbReference type="PANTHER" id="PTHR30399">
    <property type="entry name" value="UNCHARACTERIZED PROTEIN YGJP"/>
    <property type="match status" value="1"/>
</dbReference>
<organism evidence="1 2">
    <name type="scientific">Capsulimonas corticalis</name>
    <dbReference type="NCBI Taxonomy" id="2219043"/>
    <lineage>
        <taxon>Bacteria</taxon>
        <taxon>Bacillati</taxon>
        <taxon>Armatimonadota</taxon>
        <taxon>Armatimonadia</taxon>
        <taxon>Capsulimonadales</taxon>
        <taxon>Capsulimonadaceae</taxon>
        <taxon>Capsulimonas</taxon>
    </lineage>
</organism>
<keyword evidence="2" id="KW-1185">Reference proteome</keyword>
<name>A0A402CVS6_9BACT</name>
<dbReference type="PANTHER" id="PTHR30399:SF1">
    <property type="entry name" value="UTP PYROPHOSPHATASE"/>
    <property type="match status" value="1"/>
</dbReference>
<dbReference type="InterPro" id="IPR053136">
    <property type="entry name" value="UTP_pyrophosphatase-like"/>
</dbReference>
<protein>
    <submittedName>
        <fullName evidence="1">Metal-dependent hydrolase</fullName>
    </submittedName>
</protein>
<dbReference type="Pfam" id="PF01863">
    <property type="entry name" value="YgjP-like"/>
    <property type="match status" value="1"/>
</dbReference>
<keyword evidence="1" id="KW-0378">Hydrolase</keyword>
<proteinExistence type="predicted"/>
<dbReference type="GO" id="GO:0016787">
    <property type="term" value="F:hydrolase activity"/>
    <property type="evidence" value="ECO:0007669"/>
    <property type="project" value="UniProtKB-KW"/>
</dbReference>
<accession>A0A402CVS6</accession>
<dbReference type="Proteomes" id="UP000287394">
    <property type="component" value="Chromosome"/>
</dbReference>
<reference evidence="1 2" key="1">
    <citation type="journal article" date="2019" name="Int. J. Syst. Evol. Microbiol.">
        <title>Capsulimonas corticalis gen. nov., sp. nov., an aerobic capsulated bacterium, of a novel bacterial order, Capsulimonadales ord. nov., of the class Armatimonadia of the phylum Armatimonadetes.</title>
        <authorList>
            <person name="Li J."/>
            <person name="Kudo C."/>
            <person name="Tonouchi A."/>
        </authorList>
    </citation>
    <scope>NUCLEOTIDE SEQUENCE [LARGE SCALE GENOMIC DNA]</scope>
    <source>
        <strain evidence="1 2">AX-7</strain>
    </source>
</reference>
<evidence type="ECO:0000313" key="1">
    <source>
        <dbReference type="EMBL" id="BDI30543.1"/>
    </source>
</evidence>
<dbReference type="Gene3D" id="3.30.2010.10">
    <property type="entry name" value="Metalloproteases ('zincins'), catalytic domain"/>
    <property type="match status" value="1"/>
</dbReference>
<gene>
    <name evidence="1" type="ORF">CCAX7_25940</name>
</gene>
<evidence type="ECO:0000313" key="2">
    <source>
        <dbReference type="Proteomes" id="UP000287394"/>
    </source>
</evidence>
<dbReference type="InterPro" id="IPR002725">
    <property type="entry name" value="YgjP-like_metallopeptidase"/>
</dbReference>
<dbReference type="AlphaFoldDB" id="A0A402CVS6"/>
<dbReference type="KEGG" id="ccot:CCAX7_25940"/>